<proteinExistence type="predicted"/>
<comment type="caution">
    <text evidence="1">The sequence shown here is derived from an EMBL/GenBank/DDBJ whole genome shotgun (WGS) entry which is preliminary data.</text>
</comment>
<evidence type="ECO:0000313" key="1">
    <source>
        <dbReference type="EMBL" id="HIR59638.1"/>
    </source>
</evidence>
<sequence length="66" mass="7932">MINEKLDNLFYNIKADCMNLIKEKDISLEELSFALGISSREFISNFQARIKDFSFYLETYRILIEW</sequence>
<name>A0A9D1DV99_9FIRM</name>
<dbReference type="Proteomes" id="UP000824232">
    <property type="component" value="Unassembled WGS sequence"/>
</dbReference>
<reference evidence="1" key="2">
    <citation type="journal article" date="2021" name="PeerJ">
        <title>Extensive microbial diversity within the chicken gut microbiome revealed by metagenomics and culture.</title>
        <authorList>
            <person name="Gilroy R."/>
            <person name="Ravi A."/>
            <person name="Getino M."/>
            <person name="Pursley I."/>
            <person name="Horton D.L."/>
            <person name="Alikhan N.F."/>
            <person name="Baker D."/>
            <person name="Gharbi K."/>
            <person name="Hall N."/>
            <person name="Watson M."/>
            <person name="Adriaenssens E.M."/>
            <person name="Foster-Nyarko E."/>
            <person name="Jarju S."/>
            <person name="Secka A."/>
            <person name="Antonio M."/>
            <person name="Oren A."/>
            <person name="Chaudhuri R.R."/>
            <person name="La Ragione R."/>
            <person name="Hildebrand F."/>
            <person name="Pallen M.J."/>
        </authorList>
    </citation>
    <scope>NUCLEOTIDE SEQUENCE</scope>
    <source>
        <strain evidence="1">CHK184-20233</strain>
    </source>
</reference>
<organism evidence="1 2">
    <name type="scientific">Candidatus Onthousia excrementipullorum</name>
    <dbReference type="NCBI Taxonomy" id="2840884"/>
    <lineage>
        <taxon>Bacteria</taxon>
        <taxon>Bacillati</taxon>
        <taxon>Bacillota</taxon>
        <taxon>Bacilli</taxon>
        <taxon>Candidatus Onthousia</taxon>
    </lineage>
</organism>
<reference evidence="1" key="1">
    <citation type="submission" date="2020-10" db="EMBL/GenBank/DDBJ databases">
        <authorList>
            <person name="Gilroy R."/>
        </authorList>
    </citation>
    <scope>NUCLEOTIDE SEQUENCE</scope>
    <source>
        <strain evidence="1">CHK184-20233</strain>
    </source>
</reference>
<protein>
    <submittedName>
        <fullName evidence="1">Uncharacterized protein</fullName>
    </submittedName>
</protein>
<gene>
    <name evidence="1" type="ORF">IAB38_06260</name>
</gene>
<accession>A0A9D1DV99</accession>
<dbReference type="AlphaFoldDB" id="A0A9D1DV99"/>
<evidence type="ECO:0000313" key="2">
    <source>
        <dbReference type="Proteomes" id="UP000824232"/>
    </source>
</evidence>
<dbReference type="EMBL" id="DVHC01000062">
    <property type="protein sequence ID" value="HIR59638.1"/>
    <property type="molecule type" value="Genomic_DNA"/>
</dbReference>